<keyword evidence="2" id="KW-1185">Reference proteome</keyword>
<accession>A0ABS1HE09</accession>
<dbReference type="EMBL" id="JAEOAH010000055">
    <property type="protein sequence ID" value="MBK3497223.1"/>
    <property type="molecule type" value="Genomic_DNA"/>
</dbReference>
<evidence type="ECO:0000313" key="2">
    <source>
        <dbReference type="Proteomes" id="UP000618943"/>
    </source>
</evidence>
<gene>
    <name evidence="1" type="ORF">JFL43_20815</name>
</gene>
<sequence>MESNSNVTENGGMSLNLSIRDNQYIVKVFEYTYKGRQISDYSVTISLDNQGYAVFSFNDGYSEATGSGTIQLKDNSIILSRTVNSDGLLYSPFERTQVYNLTR</sequence>
<proteinExistence type="predicted"/>
<evidence type="ECO:0000313" key="1">
    <source>
        <dbReference type="EMBL" id="MBK3497223.1"/>
    </source>
</evidence>
<name>A0ABS1HE09_9BACL</name>
<reference evidence="1 2" key="1">
    <citation type="submission" date="2020-12" db="EMBL/GenBank/DDBJ databases">
        <title>YIM B01967 draft genome.</title>
        <authorList>
            <person name="Yan X."/>
        </authorList>
    </citation>
    <scope>NUCLEOTIDE SEQUENCE [LARGE SCALE GENOMIC DNA]</scope>
    <source>
        <strain evidence="1 2">YIM B01967</strain>
    </source>
</reference>
<organism evidence="1 2">
    <name type="scientific">Viridibacillus soli</name>
    <dbReference type="NCBI Taxonomy" id="2798301"/>
    <lineage>
        <taxon>Bacteria</taxon>
        <taxon>Bacillati</taxon>
        <taxon>Bacillota</taxon>
        <taxon>Bacilli</taxon>
        <taxon>Bacillales</taxon>
        <taxon>Caryophanaceae</taxon>
        <taxon>Viridibacillus</taxon>
    </lineage>
</organism>
<comment type="caution">
    <text evidence="1">The sequence shown here is derived from an EMBL/GenBank/DDBJ whole genome shotgun (WGS) entry which is preliminary data.</text>
</comment>
<dbReference type="RefSeq" id="WP_200750528.1">
    <property type="nucleotide sequence ID" value="NZ_JAEOAH010000055.1"/>
</dbReference>
<protein>
    <submittedName>
        <fullName evidence="1">Uncharacterized protein</fullName>
    </submittedName>
</protein>
<dbReference type="Proteomes" id="UP000618943">
    <property type="component" value="Unassembled WGS sequence"/>
</dbReference>